<dbReference type="InterPro" id="IPR000253">
    <property type="entry name" value="FHA_dom"/>
</dbReference>
<dbReference type="Pfam" id="PF00498">
    <property type="entry name" value="FHA"/>
    <property type="match status" value="1"/>
</dbReference>
<dbReference type="EMBL" id="JABKKE010000010">
    <property type="protein sequence ID" value="NPE14109.1"/>
    <property type="molecule type" value="Genomic_DNA"/>
</dbReference>
<dbReference type="PANTHER" id="PTHR23308">
    <property type="entry name" value="NUCLEAR INHIBITOR OF PROTEIN PHOSPHATASE-1"/>
    <property type="match status" value="1"/>
</dbReference>
<gene>
    <name evidence="2" type="ORF">HPS55_07185</name>
</gene>
<dbReference type="RefSeq" id="WP_172175605.1">
    <property type="nucleotide sequence ID" value="NZ_CASGIA010000007.1"/>
</dbReference>
<dbReference type="InterPro" id="IPR025874">
    <property type="entry name" value="DZR"/>
</dbReference>
<feature type="domain" description="FHA" evidence="1">
    <location>
        <begin position="79"/>
        <end position="131"/>
    </location>
</feature>
<evidence type="ECO:0000313" key="2">
    <source>
        <dbReference type="EMBL" id="NPE14109.1"/>
    </source>
</evidence>
<proteinExistence type="predicted"/>
<evidence type="ECO:0000259" key="1">
    <source>
        <dbReference type="PROSITE" id="PS50006"/>
    </source>
</evidence>
<name>A0ABX2ATW4_9BACT</name>
<keyword evidence="3" id="KW-1185">Reference proteome</keyword>
<dbReference type="InterPro" id="IPR050923">
    <property type="entry name" value="Cell_Proc_Reg/RNA_Proc"/>
</dbReference>
<reference evidence="2 3" key="1">
    <citation type="submission" date="2020-05" db="EMBL/GenBank/DDBJ databases">
        <title>Distinct polysaccharide utilization as determinants for interspecies competition between intestinal Prevotella spp.</title>
        <authorList>
            <person name="Galvez E.J.C."/>
            <person name="Iljazovic A."/>
            <person name="Strowig T."/>
        </authorList>
    </citation>
    <scope>NUCLEOTIDE SEQUENCE [LARGE SCALE GENOMIC DNA]</scope>
    <source>
        <strain evidence="2 3">PROD</strain>
    </source>
</reference>
<dbReference type="GeneID" id="82157546"/>
<evidence type="ECO:0000313" key="3">
    <source>
        <dbReference type="Proteomes" id="UP001193734"/>
    </source>
</evidence>
<dbReference type="InterPro" id="IPR008984">
    <property type="entry name" value="SMAD_FHA_dom_sf"/>
</dbReference>
<accession>A0ABX2ATW4</accession>
<dbReference type="PROSITE" id="PS50006">
    <property type="entry name" value="FHA_DOMAIN"/>
    <property type="match status" value="1"/>
</dbReference>
<sequence length="157" mass="17009">MIKCPNCNEEIDSDSFYCDQCGQKLQFCVSCGEVGLGKRCTRCGGGMGEAPAETEAVAMIPVLTLSNNQDIRFTGVSGALIGRKQGPYSHLFCQNRYVSGVHAQLVYKSDMGWCVIDKHSSNGTKINNVRLSPETFSPLHSGDILSIANVDLTADIR</sequence>
<protein>
    <submittedName>
        <fullName evidence="2">FHA domain-containing protein</fullName>
    </submittedName>
</protein>
<dbReference type="CDD" id="cd00060">
    <property type="entry name" value="FHA"/>
    <property type="match status" value="1"/>
</dbReference>
<dbReference type="Proteomes" id="UP001193734">
    <property type="component" value="Unassembled WGS sequence"/>
</dbReference>
<comment type="caution">
    <text evidence="2">The sequence shown here is derived from an EMBL/GenBank/DDBJ whole genome shotgun (WGS) entry which is preliminary data.</text>
</comment>
<dbReference type="SMART" id="SM00240">
    <property type="entry name" value="FHA"/>
    <property type="match status" value="1"/>
</dbReference>
<dbReference type="SUPFAM" id="SSF49879">
    <property type="entry name" value="SMAD/FHA domain"/>
    <property type="match status" value="1"/>
</dbReference>
<dbReference type="Gene3D" id="2.60.200.20">
    <property type="match status" value="1"/>
</dbReference>
<dbReference type="Pfam" id="PF12773">
    <property type="entry name" value="DZR"/>
    <property type="match status" value="1"/>
</dbReference>
<organism evidence="2 3">
    <name type="scientific">Xylanibacter rodentium</name>
    <dbReference type="NCBI Taxonomy" id="2736289"/>
    <lineage>
        <taxon>Bacteria</taxon>
        <taxon>Pseudomonadati</taxon>
        <taxon>Bacteroidota</taxon>
        <taxon>Bacteroidia</taxon>
        <taxon>Bacteroidales</taxon>
        <taxon>Prevotellaceae</taxon>
        <taxon>Xylanibacter</taxon>
    </lineage>
</organism>